<keyword evidence="6" id="KW-0378">Hydrolase</keyword>
<protein>
    <recommendedName>
        <fullName evidence="6">RHOMBOID-like protein</fullName>
        <ecNumber evidence="6">3.4.21.105</ecNumber>
    </recommendedName>
</protein>
<feature type="region of interest" description="Disordered" evidence="7">
    <location>
        <begin position="1"/>
        <end position="48"/>
    </location>
</feature>
<dbReference type="PANTHER" id="PTHR22936:SF99">
    <property type="entry name" value="RHOMBOID-LIKE PROTEASE"/>
    <property type="match status" value="1"/>
</dbReference>
<evidence type="ECO:0000256" key="3">
    <source>
        <dbReference type="ARBA" id="ARBA00022692"/>
    </source>
</evidence>
<evidence type="ECO:0000256" key="5">
    <source>
        <dbReference type="ARBA" id="ARBA00023136"/>
    </source>
</evidence>
<comment type="caution">
    <text evidence="9">The sequence shown here is derived from an EMBL/GenBank/DDBJ whole genome shotgun (WGS) entry which is preliminary data.</text>
</comment>
<dbReference type="SUPFAM" id="SSF144091">
    <property type="entry name" value="Rhomboid-like"/>
    <property type="match status" value="1"/>
</dbReference>
<evidence type="ECO:0000256" key="4">
    <source>
        <dbReference type="ARBA" id="ARBA00022989"/>
    </source>
</evidence>
<organism evidence="9 10">
    <name type="scientific">Elliptochloris bilobata</name>
    <dbReference type="NCBI Taxonomy" id="381761"/>
    <lineage>
        <taxon>Eukaryota</taxon>
        <taxon>Viridiplantae</taxon>
        <taxon>Chlorophyta</taxon>
        <taxon>core chlorophytes</taxon>
        <taxon>Trebouxiophyceae</taxon>
        <taxon>Trebouxiophyceae incertae sedis</taxon>
        <taxon>Elliptochloris clade</taxon>
        <taxon>Elliptochloris</taxon>
    </lineage>
</organism>
<dbReference type="PANTHER" id="PTHR22936">
    <property type="entry name" value="RHOMBOID-RELATED"/>
    <property type="match status" value="1"/>
</dbReference>
<dbReference type="Gene3D" id="1.20.1540.10">
    <property type="entry name" value="Rhomboid-like"/>
    <property type="match status" value="1"/>
</dbReference>
<keyword evidence="5 6" id="KW-0472">Membrane</keyword>
<evidence type="ECO:0000256" key="2">
    <source>
        <dbReference type="ARBA" id="ARBA00009045"/>
    </source>
</evidence>
<evidence type="ECO:0000256" key="1">
    <source>
        <dbReference type="ARBA" id="ARBA00004141"/>
    </source>
</evidence>
<feature type="transmembrane region" description="Helical" evidence="6">
    <location>
        <begin position="394"/>
        <end position="414"/>
    </location>
</feature>
<accession>A0AAW1RUN9</accession>
<dbReference type="InterPro" id="IPR002610">
    <property type="entry name" value="Peptidase_S54_rhomboid-like"/>
</dbReference>
<evidence type="ECO:0000256" key="7">
    <source>
        <dbReference type="SAM" id="MobiDB-lite"/>
    </source>
</evidence>
<comment type="catalytic activity">
    <reaction evidence="6">
        <text>Cleaves type-1 transmembrane domains using a catalytic dyad composed of serine and histidine that are contributed by different transmembrane domains.</text>
        <dbReference type="EC" id="3.4.21.105"/>
    </reaction>
</comment>
<dbReference type="EC" id="3.4.21.105" evidence="6"/>
<evidence type="ECO:0000313" key="9">
    <source>
        <dbReference type="EMBL" id="KAK9837445.1"/>
    </source>
</evidence>
<dbReference type="GO" id="GO:0016020">
    <property type="term" value="C:membrane"/>
    <property type="evidence" value="ECO:0007669"/>
    <property type="project" value="UniProtKB-SubCell"/>
</dbReference>
<name>A0AAW1RUN9_9CHLO</name>
<reference evidence="9 10" key="1">
    <citation type="journal article" date="2024" name="Nat. Commun.">
        <title>Phylogenomics reveals the evolutionary origins of lichenization in chlorophyte algae.</title>
        <authorList>
            <person name="Puginier C."/>
            <person name="Libourel C."/>
            <person name="Otte J."/>
            <person name="Skaloud P."/>
            <person name="Haon M."/>
            <person name="Grisel S."/>
            <person name="Petersen M."/>
            <person name="Berrin J.G."/>
            <person name="Delaux P.M."/>
            <person name="Dal Grande F."/>
            <person name="Keller J."/>
        </authorList>
    </citation>
    <scope>NUCLEOTIDE SEQUENCE [LARGE SCALE GENOMIC DNA]</scope>
    <source>
        <strain evidence="9 10">SAG 245.80</strain>
    </source>
</reference>
<feature type="transmembrane region" description="Helical" evidence="6">
    <location>
        <begin position="420"/>
        <end position="437"/>
    </location>
</feature>
<dbReference type="InterPro" id="IPR035952">
    <property type="entry name" value="Rhomboid-like_sf"/>
</dbReference>
<feature type="region of interest" description="Disordered" evidence="7">
    <location>
        <begin position="95"/>
        <end position="131"/>
    </location>
</feature>
<keyword evidence="3 6" id="KW-0812">Transmembrane</keyword>
<evidence type="ECO:0000313" key="10">
    <source>
        <dbReference type="Proteomes" id="UP001445335"/>
    </source>
</evidence>
<feature type="transmembrane region" description="Helical" evidence="6">
    <location>
        <begin position="276"/>
        <end position="294"/>
    </location>
</feature>
<comment type="function">
    <text evidence="6">Serine protease involved in intramembrane proteolysis.</text>
</comment>
<comment type="similarity">
    <text evidence="2 6">Belongs to the peptidase S54 family.</text>
</comment>
<keyword evidence="4 6" id="KW-1133">Transmembrane helix</keyword>
<dbReference type="GO" id="GO:0004252">
    <property type="term" value="F:serine-type endopeptidase activity"/>
    <property type="evidence" value="ECO:0007669"/>
    <property type="project" value="InterPro"/>
</dbReference>
<sequence>MRGSDATPSSTEYLTPMGLTAPWPNMEIPMTPPSAGAAGAAGARGGIGGGSAAASLDWRLQLAGRHMSDDLTGSLHGSEGGMSAALDTPVLPKGNASPLYVDSAAPEGADTEDPKPHRGFPKSPRARGHRRGSCLGRCVGGALHCAGLVFAEYPLGAHREWMGSVVPASAAGRSGGGGAGSPSQHHGSVGAGGGGEGSKVARCARRTCGLTHRGRADAEARYQDNPKRRRVHFYLNFKRTHKFHSFRERLLGELWIIGELLFDNATPARLHGHAPWFTAAFVLVACIAFAFMAGEYPAYLAEHPSAAPGCPAAGFASGPRGLAQWVGRWGPCYSFEQGFLVLWGARYGPAMGAARECWRWGASLLLADSFPHLAATALLFAAVALHAETRYGTLRVLVVAALAGLGGNFFDALATGLCRAAIAGAAFAFGLLPLFAADHALNFETIRYPVLRLLGVAACLATFGSAGAFTGYAYGLTPLGGALAGALPGALLLPHVKSEKYEWFLPYAAAASALAFYVLLPAVLYGDSLARLTCPALQQ</sequence>
<dbReference type="GO" id="GO:0006508">
    <property type="term" value="P:proteolysis"/>
    <property type="evidence" value="ECO:0007669"/>
    <property type="project" value="UniProtKB-KW"/>
</dbReference>
<dbReference type="InterPro" id="IPR022764">
    <property type="entry name" value="Peptidase_S54_rhomboid_dom"/>
</dbReference>
<dbReference type="EMBL" id="JALJOU010000021">
    <property type="protein sequence ID" value="KAK9837445.1"/>
    <property type="molecule type" value="Genomic_DNA"/>
</dbReference>
<keyword evidence="6" id="KW-0645">Protease</keyword>
<feature type="region of interest" description="Disordered" evidence="7">
    <location>
        <begin position="171"/>
        <end position="198"/>
    </location>
</feature>
<evidence type="ECO:0000256" key="6">
    <source>
        <dbReference type="RuleBase" id="RU362115"/>
    </source>
</evidence>
<feature type="transmembrane region" description="Helical" evidence="6">
    <location>
        <begin position="472"/>
        <end position="493"/>
    </location>
</feature>
<dbReference type="AlphaFoldDB" id="A0AAW1RUN9"/>
<feature type="transmembrane region" description="Helical" evidence="6">
    <location>
        <begin position="505"/>
        <end position="525"/>
    </location>
</feature>
<dbReference type="Pfam" id="PF01694">
    <property type="entry name" value="Rhomboid"/>
    <property type="match status" value="1"/>
</dbReference>
<feature type="transmembrane region" description="Helical" evidence="6">
    <location>
        <begin position="449"/>
        <end position="466"/>
    </location>
</feature>
<comment type="subcellular location">
    <subcellularLocation>
        <location evidence="1 6">Membrane</location>
        <topology evidence="1 6">Multi-pass membrane protein</topology>
    </subcellularLocation>
</comment>
<keyword evidence="10" id="KW-1185">Reference proteome</keyword>
<keyword evidence="6" id="KW-0720">Serine protease</keyword>
<dbReference type="Proteomes" id="UP001445335">
    <property type="component" value="Unassembled WGS sequence"/>
</dbReference>
<evidence type="ECO:0000259" key="8">
    <source>
        <dbReference type="Pfam" id="PF01694"/>
    </source>
</evidence>
<feature type="domain" description="Peptidase S54 rhomboid" evidence="8">
    <location>
        <begin position="355"/>
        <end position="493"/>
    </location>
</feature>
<feature type="compositionally biased region" description="Basic residues" evidence="7">
    <location>
        <begin position="117"/>
        <end position="131"/>
    </location>
</feature>
<feature type="transmembrane region" description="Helical" evidence="6">
    <location>
        <begin position="369"/>
        <end position="387"/>
    </location>
</feature>
<proteinExistence type="inferred from homology"/>
<gene>
    <name evidence="9" type="ORF">WJX81_003403</name>
</gene>
<feature type="compositionally biased region" description="Polar residues" evidence="7">
    <location>
        <begin position="1"/>
        <end position="13"/>
    </location>
</feature>